<feature type="short sequence motif" description="GXSXG" evidence="4">
    <location>
        <begin position="61"/>
        <end position="65"/>
    </location>
</feature>
<dbReference type="PANTHER" id="PTHR14226">
    <property type="entry name" value="NEUROPATHY TARGET ESTERASE/SWISS CHEESE D.MELANOGASTER"/>
    <property type="match status" value="1"/>
</dbReference>
<dbReference type="Pfam" id="PF01734">
    <property type="entry name" value="Patatin"/>
    <property type="match status" value="1"/>
</dbReference>
<evidence type="ECO:0000259" key="5">
    <source>
        <dbReference type="PROSITE" id="PS51635"/>
    </source>
</evidence>
<dbReference type="OrthoDB" id="9770965at2"/>
<keyword evidence="7" id="KW-1185">Reference proteome</keyword>
<evidence type="ECO:0000256" key="1">
    <source>
        <dbReference type="ARBA" id="ARBA00022801"/>
    </source>
</evidence>
<keyword evidence="2 4" id="KW-0442">Lipid degradation</keyword>
<dbReference type="InterPro" id="IPR043864">
    <property type="entry name" value="Omp85-like_dom"/>
</dbReference>
<feature type="short sequence motif" description="GXGXXG" evidence="4">
    <location>
        <begin position="34"/>
        <end position="39"/>
    </location>
</feature>
<evidence type="ECO:0000313" key="6">
    <source>
        <dbReference type="EMBL" id="PZX20430.1"/>
    </source>
</evidence>
<dbReference type="EMBL" id="QKZK01000002">
    <property type="protein sequence ID" value="PZX20430.1"/>
    <property type="molecule type" value="Genomic_DNA"/>
</dbReference>
<dbReference type="PANTHER" id="PTHR14226:SF76">
    <property type="entry name" value="NTE FAMILY PROTEIN RSSA"/>
    <property type="match status" value="1"/>
</dbReference>
<feature type="short sequence motif" description="DGA/G" evidence="4">
    <location>
        <begin position="207"/>
        <end position="209"/>
    </location>
</feature>
<dbReference type="GO" id="GO:0016787">
    <property type="term" value="F:hydrolase activity"/>
    <property type="evidence" value="ECO:0007669"/>
    <property type="project" value="UniProtKB-UniRule"/>
</dbReference>
<organism evidence="6 7">
    <name type="scientific">Breznakibacter xylanolyticus</name>
    <dbReference type="NCBI Taxonomy" id="990"/>
    <lineage>
        <taxon>Bacteria</taxon>
        <taxon>Pseudomonadati</taxon>
        <taxon>Bacteroidota</taxon>
        <taxon>Bacteroidia</taxon>
        <taxon>Marinilabiliales</taxon>
        <taxon>Marinilabiliaceae</taxon>
        <taxon>Breznakibacter</taxon>
    </lineage>
</organism>
<feature type="domain" description="PNPLA" evidence="5">
    <location>
        <begin position="30"/>
        <end position="220"/>
    </location>
</feature>
<keyword evidence="3 4" id="KW-0443">Lipid metabolism</keyword>
<name>A0A2W7NKN8_9BACT</name>
<accession>A0A2W7NKN8</accession>
<evidence type="ECO:0000313" key="7">
    <source>
        <dbReference type="Proteomes" id="UP000249239"/>
    </source>
</evidence>
<evidence type="ECO:0000256" key="3">
    <source>
        <dbReference type="ARBA" id="ARBA00023098"/>
    </source>
</evidence>
<dbReference type="GO" id="GO:0016042">
    <property type="term" value="P:lipid catabolic process"/>
    <property type="evidence" value="ECO:0007669"/>
    <property type="project" value="UniProtKB-UniRule"/>
</dbReference>
<dbReference type="PROSITE" id="PS51635">
    <property type="entry name" value="PNPLA"/>
    <property type="match status" value="1"/>
</dbReference>
<dbReference type="InterPro" id="IPR016035">
    <property type="entry name" value="Acyl_Trfase/lysoPLipase"/>
</dbReference>
<dbReference type="Pfam" id="PF19143">
    <property type="entry name" value="Omp85_2"/>
    <property type="match status" value="1"/>
</dbReference>
<dbReference type="Gene3D" id="2.40.160.50">
    <property type="entry name" value="membrane protein fhac: a member of the omp85/tpsb transporter family"/>
    <property type="match status" value="1"/>
</dbReference>
<feature type="active site" description="Nucleophile" evidence="4">
    <location>
        <position position="63"/>
    </location>
</feature>
<dbReference type="SUPFAM" id="SSF52151">
    <property type="entry name" value="FabD/lysophospholipase-like"/>
    <property type="match status" value="1"/>
</dbReference>
<dbReference type="Gene3D" id="3.40.1090.10">
    <property type="entry name" value="Cytosolic phospholipase A2 catalytic domain"/>
    <property type="match status" value="2"/>
</dbReference>
<comment type="caution">
    <text evidence="6">The sequence shown here is derived from an EMBL/GenBank/DDBJ whole genome shotgun (WGS) entry which is preliminary data.</text>
</comment>
<dbReference type="CDD" id="cd07205">
    <property type="entry name" value="Pat_PNPLA6_PNPLA7_NTE1_like"/>
    <property type="match status" value="1"/>
</dbReference>
<protein>
    <submittedName>
        <fullName evidence="6">NTE family protein</fullName>
    </submittedName>
</protein>
<sequence>MSFRSLVITLLFCVVVLLPPMWGQRPKIGLALSGGGAKGLAHIGVLKAIDSAGLQVDYITGTSMGAIIGAMYAAGYSGNEIEARVKALDWDKLLNGRPNYSQVSLDEKDELDNYTAELPVRHGKPVLSTGFLESEEVWLTFSEIFFPVHHIKDFSQFDIPFSCIATDLSTGQPVVINQGEIVWAIRSSMALPSVFAATTWGDTKLVDGGIVRNFPVSDLKAMGADYFIGVNLYSGLSQAKDLKTMLDVMYQITNFRDAEYLQFERGLCNILIEPAMTTYSAASFNNATEIIDIGNQTGQDYYPVFKQLADSLNRLYPPSAQSRPKRVKYDRVVIDGISIEGQVYTSRTMLLQTLDVETGKSYTPEELSARFRKAYASLYYQYVYYELEPTTPGHCRLHCILRENEMQHVKFALGYHSFYNASMTLNYTWRNLLLDKSVSSVKVAIGQNWKTRIQHKQFFGNQLNNLADFSARLERLKMPIYNKNLLYDIYQGYDLRLNLEYLRLKGIHWGYGGGVGAGFTYFEPDVMTANHFEGSLVMPYTYITVRHNSLDRRFLPTSGKLLNIKFSAGISRQIDYMTLSGGQRVDTLYYPPNPLFSFAMQYESYRQTGSRTTLFAQMHGGYTQNNENLIFDRIVLGGIQTHLANQIPFAGLLDAQLTSTSVLAASIGCHYRMFGDLFLIGRANAAAHGFRFPMGNEKPVAPKFISGFSLGTALNFSLLPMEFNLMYSPYINSIYSHLRVGFLF</sequence>
<gene>
    <name evidence="6" type="ORF">LX69_00429</name>
</gene>
<evidence type="ECO:0000256" key="2">
    <source>
        <dbReference type="ARBA" id="ARBA00022963"/>
    </source>
</evidence>
<dbReference type="InterPro" id="IPR002641">
    <property type="entry name" value="PNPLA_dom"/>
</dbReference>
<dbReference type="InterPro" id="IPR050301">
    <property type="entry name" value="NTE"/>
</dbReference>
<dbReference type="AlphaFoldDB" id="A0A2W7NKN8"/>
<keyword evidence="1 4" id="KW-0378">Hydrolase</keyword>
<feature type="active site" description="Proton acceptor" evidence="4">
    <location>
        <position position="207"/>
    </location>
</feature>
<dbReference type="Proteomes" id="UP000249239">
    <property type="component" value="Unassembled WGS sequence"/>
</dbReference>
<proteinExistence type="predicted"/>
<dbReference type="RefSeq" id="WP_111444153.1">
    <property type="nucleotide sequence ID" value="NZ_QKZK01000002.1"/>
</dbReference>
<reference evidence="6 7" key="1">
    <citation type="submission" date="2018-06" db="EMBL/GenBank/DDBJ databases">
        <title>Genomic Encyclopedia of Archaeal and Bacterial Type Strains, Phase II (KMG-II): from individual species to whole genera.</title>
        <authorList>
            <person name="Goeker M."/>
        </authorList>
    </citation>
    <scope>NUCLEOTIDE SEQUENCE [LARGE SCALE GENOMIC DNA]</scope>
    <source>
        <strain evidence="6 7">DSM 6779</strain>
    </source>
</reference>
<evidence type="ECO:0000256" key="4">
    <source>
        <dbReference type="PROSITE-ProRule" id="PRU01161"/>
    </source>
</evidence>